<protein>
    <submittedName>
        <fullName evidence="2">Uncharacterized protein</fullName>
    </submittedName>
</protein>
<reference evidence="2" key="1">
    <citation type="submission" date="2021-01" db="EMBL/GenBank/DDBJ databases">
        <authorList>
            <person name="Corre E."/>
            <person name="Pelletier E."/>
            <person name="Niang G."/>
            <person name="Scheremetjew M."/>
            <person name="Finn R."/>
            <person name="Kale V."/>
            <person name="Holt S."/>
            <person name="Cochrane G."/>
            <person name="Meng A."/>
            <person name="Brown T."/>
            <person name="Cohen L."/>
        </authorList>
    </citation>
    <scope>NUCLEOTIDE SEQUENCE</scope>
    <source>
        <strain evidence="2">CCMP2058</strain>
    </source>
</reference>
<name>A0A7S0H155_9EUKA</name>
<evidence type="ECO:0000256" key="1">
    <source>
        <dbReference type="SAM" id="Coils"/>
    </source>
</evidence>
<keyword evidence="1" id="KW-0175">Coiled coil</keyword>
<gene>
    <name evidence="2" type="ORF">LAMO00422_LOCUS18064</name>
</gene>
<dbReference type="AlphaFoldDB" id="A0A7S0H155"/>
<sequence>MSEEVIRKFTEKADAAEYQIKLLTERLTMAEKLLAENSGTEEKGSIKVDADPRVVAALKNMQDVTIKGLLALRKSLVKAQEHTQKLEKKCGDLQVENGKLKYQIKHLKKSLDVVDEEKKKMGLQA</sequence>
<feature type="coiled-coil region" evidence="1">
    <location>
        <begin position="69"/>
        <end position="96"/>
    </location>
</feature>
<accession>A0A7S0H155</accession>
<organism evidence="2">
    <name type="scientific">Amorphochlora amoebiformis</name>
    <dbReference type="NCBI Taxonomy" id="1561963"/>
    <lineage>
        <taxon>Eukaryota</taxon>
        <taxon>Sar</taxon>
        <taxon>Rhizaria</taxon>
        <taxon>Cercozoa</taxon>
        <taxon>Chlorarachniophyceae</taxon>
        <taxon>Amorphochlora</taxon>
    </lineage>
</organism>
<evidence type="ECO:0000313" key="2">
    <source>
        <dbReference type="EMBL" id="CAD8459112.1"/>
    </source>
</evidence>
<proteinExistence type="predicted"/>
<dbReference type="EMBL" id="HBEM01026562">
    <property type="protein sequence ID" value="CAD8459112.1"/>
    <property type="molecule type" value="Transcribed_RNA"/>
</dbReference>